<dbReference type="SUPFAM" id="SSF57850">
    <property type="entry name" value="RING/U-box"/>
    <property type="match status" value="1"/>
</dbReference>
<keyword evidence="1" id="KW-0479">Metal-binding</keyword>
<feature type="compositionally biased region" description="Low complexity" evidence="2">
    <location>
        <begin position="176"/>
        <end position="207"/>
    </location>
</feature>
<dbReference type="CDD" id="cd16448">
    <property type="entry name" value="RING-H2"/>
    <property type="match status" value="1"/>
</dbReference>
<name>A0AAD8LFC1_TARER</name>
<dbReference type="AlphaFoldDB" id="A0AAD8LFC1"/>
<comment type="caution">
    <text evidence="4">The sequence shown here is derived from an EMBL/GenBank/DDBJ whole genome shotgun (WGS) entry which is preliminary data.</text>
</comment>
<feature type="region of interest" description="Disordered" evidence="2">
    <location>
        <begin position="313"/>
        <end position="428"/>
    </location>
</feature>
<sequence length="428" mass="46237">MGLEDPDLVDDGDNNTTGGSKAAVSVSCSICLEVVIDNGDRSWAKLQCGHEFHLDCIGSAFNVKGVMQCPNCRKIEKGQWLYANGCRSYPEFSMDDWTHDDDLYDLTYPETTSMWCPFGGFTRLAASFDEGEFPTTAYHDFLGQHAIFTEHATALSSATHLCPYIAYVQPVHPSSSSSASGASVADGPTYNNNSNNNSNNNQWNNSQTAPGEMPSSYAMPNMDVRYHATLFPPSHNRLGGADQPSMSSVMPRRPVRNNADIPRSGSYVHPFLLGQSSVAARAPSSVGPSLVHPHPGSAARARERTQALQAYFQQPSSLPGLRAQPVVPGSRRSSSQPQMGQVGSSSDHIRGGGIYYLPPSGSTTRGGFQEAESSMPGPLQHTWERETPPHLQPHPGQGWGFPQAGGGSTAVFRLRHGSERGPSQSHFR</sequence>
<keyword evidence="1" id="KW-0862">Zinc</keyword>
<feature type="compositionally biased region" description="Polar residues" evidence="2">
    <location>
        <begin position="331"/>
        <end position="346"/>
    </location>
</feature>
<proteinExistence type="predicted"/>
<feature type="compositionally biased region" description="Gly residues" evidence="2">
    <location>
        <begin position="397"/>
        <end position="408"/>
    </location>
</feature>
<dbReference type="PANTHER" id="PTHR46798:SF3">
    <property type="entry name" value="RING FINGER FAMILY PROTEIN"/>
    <property type="match status" value="1"/>
</dbReference>
<dbReference type="PROSITE" id="PS50089">
    <property type="entry name" value="ZF_RING_2"/>
    <property type="match status" value="1"/>
</dbReference>
<dbReference type="EMBL" id="JAUHHV010000001">
    <property type="protein sequence ID" value="KAK1440452.1"/>
    <property type="molecule type" value="Genomic_DNA"/>
</dbReference>
<dbReference type="Proteomes" id="UP001229421">
    <property type="component" value="Unassembled WGS sequence"/>
</dbReference>
<keyword evidence="1" id="KW-0863">Zinc-finger</keyword>
<reference evidence="4" key="1">
    <citation type="journal article" date="2023" name="bioRxiv">
        <title>Improved chromosome-level genome assembly for marigold (Tagetes erecta).</title>
        <authorList>
            <person name="Jiang F."/>
            <person name="Yuan L."/>
            <person name="Wang S."/>
            <person name="Wang H."/>
            <person name="Xu D."/>
            <person name="Wang A."/>
            <person name="Fan W."/>
        </authorList>
    </citation>
    <scope>NUCLEOTIDE SEQUENCE</scope>
    <source>
        <strain evidence="4">WSJ</strain>
        <tissue evidence="4">Leaf</tissue>
    </source>
</reference>
<dbReference type="InterPro" id="IPR013083">
    <property type="entry name" value="Znf_RING/FYVE/PHD"/>
</dbReference>
<evidence type="ECO:0000256" key="1">
    <source>
        <dbReference type="PROSITE-ProRule" id="PRU00175"/>
    </source>
</evidence>
<evidence type="ECO:0000256" key="2">
    <source>
        <dbReference type="SAM" id="MobiDB-lite"/>
    </source>
</evidence>
<dbReference type="SMART" id="SM00184">
    <property type="entry name" value="RING"/>
    <property type="match status" value="1"/>
</dbReference>
<feature type="compositionally biased region" description="Acidic residues" evidence="2">
    <location>
        <begin position="1"/>
        <end position="13"/>
    </location>
</feature>
<evidence type="ECO:0000259" key="3">
    <source>
        <dbReference type="PROSITE" id="PS50089"/>
    </source>
</evidence>
<protein>
    <recommendedName>
        <fullName evidence="3">RING-type domain-containing protein</fullName>
    </recommendedName>
</protein>
<dbReference type="PANTHER" id="PTHR46798">
    <property type="entry name" value="OS09G0511500 PROTEIN"/>
    <property type="match status" value="1"/>
</dbReference>
<evidence type="ECO:0000313" key="5">
    <source>
        <dbReference type="Proteomes" id="UP001229421"/>
    </source>
</evidence>
<feature type="region of interest" description="Disordered" evidence="2">
    <location>
        <begin position="284"/>
        <end position="303"/>
    </location>
</feature>
<keyword evidence="5" id="KW-1185">Reference proteome</keyword>
<dbReference type="Pfam" id="PF13639">
    <property type="entry name" value="zf-RING_2"/>
    <property type="match status" value="1"/>
</dbReference>
<feature type="region of interest" description="Disordered" evidence="2">
    <location>
        <begin position="176"/>
        <end position="217"/>
    </location>
</feature>
<feature type="region of interest" description="Disordered" evidence="2">
    <location>
        <begin position="1"/>
        <end position="21"/>
    </location>
</feature>
<dbReference type="GO" id="GO:0004842">
    <property type="term" value="F:ubiquitin-protein transferase activity"/>
    <property type="evidence" value="ECO:0007669"/>
    <property type="project" value="InterPro"/>
</dbReference>
<feature type="domain" description="RING-type" evidence="3">
    <location>
        <begin position="28"/>
        <end position="73"/>
    </location>
</feature>
<organism evidence="4 5">
    <name type="scientific">Tagetes erecta</name>
    <name type="common">African marigold</name>
    <dbReference type="NCBI Taxonomy" id="13708"/>
    <lineage>
        <taxon>Eukaryota</taxon>
        <taxon>Viridiplantae</taxon>
        <taxon>Streptophyta</taxon>
        <taxon>Embryophyta</taxon>
        <taxon>Tracheophyta</taxon>
        <taxon>Spermatophyta</taxon>
        <taxon>Magnoliopsida</taxon>
        <taxon>eudicotyledons</taxon>
        <taxon>Gunneridae</taxon>
        <taxon>Pentapetalae</taxon>
        <taxon>asterids</taxon>
        <taxon>campanulids</taxon>
        <taxon>Asterales</taxon>
        <taxon>Asteraceae</taxon>
        <taxon>Asteroideae</taxon>
        <taxon>Heliantheae alliance</taxon>
        <taxon>Tageteae</taxon>
        <taxon>Tagetes</taxon>
    </lineage>
</organism>
<dbReference type="InterPro" id="IPR044274">
    <property type="entry name" value="RFI2"/>
</dbReference>
<accession>A0AAD8LFC1</accession>
<dbReference type="InterPro" id="IPR001841">
    <property type="entry name" value="Znf_RING"/>
</dbReference>
<evidence type="ECO:0000313" key="4">
    <source>
        <dbReference type="EMBL" id="KAK1440452.1"/>
    </source>
</evidence>
<dbReference type="GO" id="GO:0008270">
    <property type="term" value="F:zinc ion binding"/>
    <property type="evidence" value="ECO:0007669"/>
    <property type="project" value="UniProtKB-KW"/>
</dbReference>
<dbReference type="Gene3D" id="3.30.40.10">
    <property type="entry name" value="Zinc/RING finger domain, C3HC4 (zinc finger)"/>
    <property type="match status" value="1"/>
</dbReference>
<gene>
    <name evidence="4" type="ORF">QVD17_06279</name>
</gene>